<keyword evidence="2 4" id="KW-0238">DNA-binding</keyword>
<dbReference type="InterPro" id="IPR001647">
    <property type="entry name" value="HTH_TetR"/>
</dbReference>
<gene>
    <name evidence="7" type="ORF">SAMN02745671_02051</name>
</gene>
<keyword evidence="1" id="KW-0805">Transcription regulation</keyword>
<evidence type="ECO:0000256" key="3">
    <source>
        <dbReference type="ARBA" id="ARBA00023163"/>
    </source>
</evidence>
<dbReference type="SUPFAM" id="SSF46689">
    <property type="entry name" value="Homeodomain-like"/>
    <property type="match status" value="1"/>
</dbReference>
<dbReference type="InterPro" id="IPR036271">
    <property type="entry name" value="Tet_transcr_reg_TetR-rel_C_sf"/>
</dbReference>
<dbReference type="AlphaFoldDB" id="A0A1M6EXD2"/>
<reference evidence="7 8" key="1">
    <citation type="submission" date="2016-11" db="EMBL/GenBank/DDBJ databases">
        <authorList>
            <person name="Jaros S."/>
            <person name="Januszkiewicz K."/>
            <person name="Wedrychowicz H."/>
        </authorList>
    </citation>
    <scope>NUCLEOTIDE SEQUENCE [LARGE SCALE GENOMIC DNA]</scope>
    <source>
        <strain evidence="7 8">DSM 3074</strain>
    </source>
</reference>
<keyword evidence="3" id="KW-0804">Transcription</keyword>
<dbReference type="Proteomes" id="UP000191240">
    <property type="component" value="Unassembled WGS sequence"/>
</dbReference>
<dbReference type="PROSITE" id="PS50977">
    <property type="entry name" value="HTH_TETR_2"/>
    <property type="match status" value="1"/>
</dbReference>
<evidence type="ECO:0000256" key="5">
    <source>
        <dbReference type="SAM" id="MobiDB-lite"/>
    </source>
</evidence>
<evidence type="ECO:0000259" key="6">
    <source>
        <dbReference type="PROSITE" id="PS50977"/>
    </source>
</evidence>
<evidence type="ECO:0000313" key="7">
    <source>
        <dbReference type="EMBL" id="SHI90088.1"/>
    </source>
</evidence>
<dbReference type="Gene3D" id="1.10.357.10">
    <property type="entry name" value="Tetracycline Repressor, domain 2"/>
    <property type="match status" value="1"/>
</dbReference>
<evidence type="ECO:0000256" key="4">
    <source>
        <dbReference type="PROSITE-ProRule" id="PRU00335"/>
    </source>
</evidence>
<evidence type="ECO:0000313" key="8">
    <source>
        <dbReference type="Proteomes" id="UP000191240"/>
    </source>
</evidence>
<dbReference type="Gene3D" id="1.10.10.60">
    <property type="entry name" value="Homeodomain-like"/>
    <property type="match status" value="1"/>
</dbReference>
<evidence type="ECO:0000256" key="1">
    <source>
        <dbReference type="ARBA" id="ARBA00023015"/>
    </source>
</evidence>
<sequence>MAGHPESLDNTEMQENRGEKLGRREQKKIKARNDILNAAVIQFSERGFQATSIADIMNAADMGLGTFYNYFNSKEDILISLLNRFAGTMSEELHGLMKTSPGYKVILKEMVMLTARLVGENRYLLPLLFTGAMTQSNPRGGHKIDMPAPEFMGKFLDLLKAGQASGEFRNDISPEIMAEMFHSMFQAAAFSHIPVTFEKNIEMKLTLLLAGICSKE</sequence>
<dbReference type="PANTHER" id="PTHR47506:SF6">
    <property type="entry name" value="HTH-TYPE TRANSCRIPTIONAL REPRESSOR NEMR"/>
    <property type="match status" value="1"/>
</dbReference>
<feature type="DNA-binding region" description="H-T-H motif" evidence="4">
    <location>
        <begin position="52"/>
        <end position="71"/>
    </location>
</feature>
<dbReference type="Pfam" id="PF00440">
    <property type="entry name" value="TetR_N"/>
    <property type="match status" value="1"/>
</dbReference>
<dbReference type="OrthoDB" id="268339at2"/>
<dbReference type="EMBL" id="FQYW01000017">
    <property type="protein sequence ID" value="SHI90088.1"/>
    <property type="molecule type" value="Genomic_DNA"/>
</dbReference>
<feature type="compositionally biased region" description="Basic and acidic residues" evidence="5">
    <location>
        <begin position="14"/>
        <end position="24"/>
    </location>
</feature>
<proteinExistence type="predicted"/>
<feature type="region of interest" description="Disordered" evidence="5">
    <location>
        <begin position="1"/>
        <end position="26"/>
    </location>
</feature>
<dbReference type="RefSeq" id="WP_051555522.1">
    <property type="nucleotide sequence ID" value="NZ_FQYW01000017.1"/>
</dbReference>
<dbReference type="PANTHER" id="PTHR47506">
    <property type="entry name" value="TRANSCRIPTIONAL REGULATORY PROTEIN"/>
    <property type="match status" value="1"/>
</dbReference>
<evidence type="ECO:0000256" key="2">
    <source>
        <dbReference type="ARBA" id="ARBA00023125"/>
    </source>
</evidence>
<dbReference type="SUPFAM" id="SSF48498">
    <property type="entry name" value="Tetracyclin repressor-like, C-terminal domain"/>
    <property type="match status" value="1"/>
</dbReference>
<accession>A0A1M6EXD2</accession>
<dbReference type="InterPro" id="IPR009057">
    <property type="entry name" value="Homeodomain-like_sf"/>
</dbReference>
<dbReference type="GO" id="GO:0003677">
    <property type="term" value="F:DNA binding"/>
    <property type="evidence" value="ECO:0007669"/>
    <property type="project" value="UniProtKB-UniRule"/>
</dbReference>
<feature type="domain" description="HTH tetR-type" evidence="6">
    <location>
        <begin position="29"/>
        <end position="89"/>
    </location>
</feature>
<organism evidence="7 8">
    <name type="scientific">Anaerovibrio lipolyticus DSM 3074</name>
    <dbReference type="NCBI Taxonomy" id="1120997"/>
    <lineage>
        <taxon>Bacteria</taxon>
        <taxon>Bacillati</taxon>
        <taxon>Bacillota</taxon>
        <taxon>Negativicutes</taxon>
        <taxon>Selenomonadales</taxon>
        <taxon>Selenomonadaceae</taxon>
        <taxon>Anaerovibrio</taxon>
    </lineage>
</organism>
<protein>
    <submittedName>
        <fullName evidence="7">Transcriptional regulator, TetR family</fullName>
    </submittedName>
</protein>
<name>A0A1M6EXD2_9FIRM</name>
<dbReference type="PRINTS" id="PR00455">
    <property type="entry name" value="HTHTETR"/>
</dbReference>